<keyword evidence="4 15" id="KW-0813">Transport</keyword>
<dbReference type="EMBL" id="CP065647">
    <property type="protein sequence ID" value="QPR71662.1"/>
    <property type="molecule type" value="Genomic_DNA"/>
</dbReference>
<feature type="binding site" evidence="15 16">
    <location>
        <begin position="52"/>
        <end position="55"/>
    </location>
    <ligand>
        <name>FAD</name>
        <dbReference type="ChEBI" id="CHEBI:57692"/>
    </ligand>
</feature>
<evidence type="ECO:0000256" key="15">
    <source>
        <dbReference type="HAMAP-Rule" id="MF_01211"/>
    </source>
</evidence>
<evidence type="ECO:0000259" key="18">
    <source>
        <dbReference type="PROSITE" id="PS51384"/>
    </source>
</evidence>
<dbReference type="SMR" id="A0A1Y0YEQ5"/>
<dbReference type="PIRSF" id="PIRSF006816">
    <property type="entry name" value="Cyc3_hyd_g"/>
    <property type="match status" value="1"/>
</dbReference>
<dbReference type="Pfam" id="PF00175">
    <property type="entry name" value="NAD_binding_1"/>
    <property type="match status" value="1"/>
</dbReference>
<dbReference type="PANTHER" id="PTHR43513:SF3">
    <property type="entry name" value="DIHYDROOROTATE DEHYDROGENASE B (NAD(+)), ELECTRON TRANSFER SUBUNIT-RELATED"/>
    <property type="match status" value="1"/>
</dbReference>
<feature type="binding site" evidence="15 17">
    <location>
        <position position="228"/>
    </location>
    <ligand>
        <name>[2Fe-2S] cluster</name>
        <dbReference type="ChEBI" id="CHEBI:190135"/>
    </ligand>
</feature>
<evidence type="ECO:0000256" key="11">
    <source>
        <dbReference type="ARBA" id="ARBA00023004"/>
    </source>
</evidence>
<keyword evidence="12 15" id="KW-0411">Iron-sulfur</keyword>
<dbReference type="RefSeq" id="WP_003181626.1">
    <property type="nucleotide sequence ID" value="NZ_BOQW01000004.1"/>
</dbReference>
<reference evidence="19 22" key="2">
    <citation type="submission" date="2020-12" db="EMBL/GenBank/DDBJ databases">
        <title>FDA dAtabase for Regulatory Grade micrObial Sequences (FDA-ARGOS): Supporting development and validation of Infectious Disease Dx tests.</title>
        <authorList>
            <person name="Nelson B."/>
            <person name="Plummer A."/>
            <person name="Tallon L."/>
            <person name="Sadzewicz L."/>
            <person name="Zhao X."/>
            <person name="Boylan J."/>
            <person name="Ott S."/>
            <person name="Bowen H."/>
            <person name="Vavikolanu K."/>
            <person name="Mehta A."/>
            <person name="Aluvathingal J."/>
            <person name="Nadendla S."/>
            <person name="Myers T."/>
            <person name="Yan Y."/>
            <person name="Sichtig H."/>
        </authorList>
    </citation>
    <scope>NUCLEOTIDE SEQUENCE [LARGE SCALE GENOMIC DNA]</scope>
    <source>
        <strain evidence="19 22">FDAARGOS_923</strain>
    </source>
</reference>
<dbReference type="InterPro" id="IPR037117">
    <property type="entry name" value="Dihydroorotate_DH_ele_sf"/>
</dbReference>
<keyword evidence="11 15" id="KW-0408">Iron</keyword>
<evidence type="ECO:0000256" key="13">
    <source>
        <dbReference type="ARBA" id="ARBA00069792"/>
    </source>
</evidence>
<evidence type="ECO:0000256" key="16">
    <source>
        <dbReference type="PIRSR" id="PIRSR006816-1"/>
    </source>
</evidence>
<evidence type="ECO:0000256" key="2">
    <source>
        <dbReference type="ARBA" id="ARBA00006422"/>
    </source>
</evidence>
<feature type="binding site" evidence="15 16">
    <location>
        <begin position="69"/>
        <end position="71"/>
    </location>
    <ligand>
        <name>FAD</name>
        <dbReference type="ChEBI" id="CHEBI:57692"/>
    </ligand>
</feature>
<sequence>MRKGYMTVRSNKCIADHIYQMVLEGEIAEVCGAPGQFLHIKVSDSLTPLLRRPISIADINKAARQVTIIFRKDGEGTRLLSLKQEGDQLDVLGPLGNGFPAESLEQGKTALLVGGGIGVPPLYELSKQLTNRGVHAIHVLGFASAKDVFYEQEFSRFGRVYVATADGTRGSKGFVTDVIENEGLQFDCIMACGPTPMLKALKQRYPDKEVYLSMEERMGCGIGACFACVCHTEESETSYVKVCLDGPVFKAQEVLL</sequence>
<dbReference type="InterPro" id="IPR017927">
    <property type="entry name" value="FAD-bd_FR_type"/>
</dbReference>
<keyword evidence="6 15" id="KW-0001">2Fe-2S</keyword>
<evidence type="ECO:0000256" key="17">
    <source>
        <dbReference type="PIRSR" id="PIRSR006816-2"/>
    </source>
</evidence>
<evidence type="ECO:0000256" key="3">
    <source>
        <dbReference type="ARBA" id="ARBA00011669"/>
    </source>
</evidence>
<dbReference type="InterPro" id="IPR019480">
    <property type="entry name" value="Dihydroorotate_DH_Fe-S-bd"/>
</dbReference>
<dbReference type="FunFam" id="3.40.50.80:FF:000017">
    <property type="entry name" value="Dihydroorotate dehydrogenase B (NAD(+)), electron transfer subunit"/>
    <property type="match status" value="1"/>
</dbReference>
<comment type="function">
    <text evidence="15">Responsible for channeling the electrons from the oxidation of dihydroorotate from the FMN redox center in the PyrD type B subunit to the ultimate electron acceptor NAD(+).</text>
</comment>
<comment type="cofactor">
    <cofactor evidence="15">
        <name>[2Fe-2S] cluster</name>
        <dbReference type="ChEBI" id="CHEBI:190135"/>
    </cofactor>
    <text evidence="15">Binds 1 [2Fe-2S] cluster per subunit.</text>
</comment>
<dbReference type="GO" id="GO:0051537">
    <property type="term" value="F:2 iron, 2 sulfur cluster binding"/>
    <property type="evidence" value="ECO:0007669"/>
    <property type="project" value="UniProtKB-KW"/>
</dbReference>
<evidence type="ECO:0000313" key="21">
    <source>
        <dbReference type="Proteomes" id="UP000435910"/>
    </source>
</evidence>
<comment type="cofactor">
    <cofactor evidence="17">
        <name>[2Fe-2S] cluster</name>
        <dbReference type="ChEBI" id="CHEBI:190135"/>
    </cofactor>
    <text evidence="17">Binds 1 [2Fe-2S] cluster per subunit.</text>
</comment>
<protein>
    <recommendedName>
        <fullName evidence="13 15">Dihydroorotate dehydrogenase B (NAD(+)), electron transfer subunit</fullName>
    </recommendedName>
    <alternativeName>
        <fullName evidence="14 15">Dihydroorotate oxidase B, electron transfer subunit</fullName>
    </alternativeName>
</protein>
<accession>A0A1Y0YEQ5</accession>
<dbReference type="EMBL" id="NILC01000026">
    <property type="protein sequence ID" value="TWL25636.1"/>
    <property type="molecule type" value="Genomic_DNA"/>
</dbReference>
<dbReference type="Pfam" id="PF10418">
    <property type="entry name" value="DHODB_Fe-S_bind"/>
    <property type="match status" value="1"/>
</dbReference>
<evidence type="ECO:0000313" key="19">
    <source>
        <dbReference type="EMBL" id="QPR71662.1"/>
    </source>
</evidence>
<dbReference type="PANTHER" id="PTHR43513">
    <property type="entry name" value="DIHYDROOROTATE DEHYDROGENASE B (NAD(+)), ELECTRON TRANSFER SUBUNIT"/>
    <property type="match status" value="1"/>
</dbReference>
<evidence type="ECO:0000256" key="12">
    <source>
        <dbReference type="ARBA" id="ARBA00023014"/>
    </source>
</evidence>
<feature type="binding site" evidence="15 17">
    <location>
        <position position="225"/>
    </location>
    <ligand>
        <name>[2Fe-2S] cluster</name>
        <dbReference type="ChEBI" id="CHEBI:190135"/>
    </ligand>
</feature>
<dbReference type="OMA" id="CGQCCVD"/>
<gene>
    <name evidence="15" type="primary">pyrK</name>
    <name evidence="20" type="ORF">CHCC16736_4519</name>
    <name evidence="19" type="ORF">I6G80_17805</name>
</gene>
<evidence type="ECO:0000256" key="6">
    <source>
        <dbReference type="ARBA" id="ARBA00022714"/>
    </source>
</evidence>
<evidence type="ECO:0000256" key="10">
    <source>
        <dbReference type="ARBA" id="ARBA00022982"/>
    </source>
</evidence>
<dbReference type="CDD" id="cd06218">
    <property type="entry name" value="DHOD_e_trans"/>
    <property type="match status" value="1"/>
</dbReference>
<dbReference type="UniPathway" id="UPA00070">
    <property type="reaction ID" value="UER00945"/>
</dbReference>
<dbReference type="GeneID" id="92861634"/>
<name>A0A1Y0YEQ5_BACLI</name>
<keyword evidence="9 15" id="KW-0665">Pyrimidine biosynthesis</keyword>
<comment type="similarity">
    <text evidence="2 15">Belongs to the PyrK family.</text>
</comment>
<keyword evidence="10 15" id="KW-0249">Electron transport</keyword>
<dbReference type="InterPro" id="IPR050353">
    <property type="entry name" value="PyrK_electron_transfer"/>
</dbReference>
<dbReference type="NCBIfam" id="NF000797">
    <property type="entry name" value="PRK00054.1-2"/>
    <property type="match status" value="1"/>
</dbReference>
<organism evidence="20 21">
    <name type="scientific">Bacillus licheniformis</name>
    <dbReference type="NCBI Taxonomy" id="1402"/>
    <lineage>
        <taxon>Bacteria</taxon>
        <taxon>Bacillati</taxon>
        <taxon>Bacillota</taxon>
        <taxon>Bacilli</taxon>
        <taxon>Bacillales</taxon>
        <taxon>Bacillaceae</taxon>
        <taxon>Bacillus</taxon>
    </lineage>
</organism>
<feature type="binding site" evidence="15 17">
    <location>
        <position position="243"/>
    </location>
    <ligand>
        <name>[2Fe-2S] cluster</name>
        <dbReference type="ChEBI" id="CHEBI:190135"/>
    </ligand>
</feature>
<dbReference type="InterPro" id="IPR023455">
    <property type="entry name" value="Dihydroorotate_DHASE_ETsu"/>
</dbReference>
<dbReference type="AlphaFoldDB" id="A0A1Y0YEQ5"/>
<dbReference type="Proteomes" id="UP000435910">
    <property type="component" value="Unassembled WGS sequence"/>
</dbReference>
<dbReference type="GO" id="GO:0009055">
    <property type="term" value="F:electron transfer activity"/>
    <property type="evidence" value="ECO:0007669"/>
    <property type="project" value="UniProtKB-UniRule"/>
</dbReference>
<feature type="binding site" evidence="15 17">
    <location>
        <position position="220"/>
    </location>
    <ligand>
        <name>[2Fe-2S] cluster</name>
        <dbReference type="ChEBI" id="CHEBI:190135"/>
    </ligand>
</feature>
<evidence type="ECO:0000313" key="22">
    <source>
        <dbReference type="Proteomes" id="UP000595038"/>
    </source>
</evidence>
<feature type="binding site" evidence="15 16">
    <location>
        <begin position="76"/>
        <end position="77"/>
    </location>
    <ligand>
        <name>FAD</name>
        <dbReference type="ChEBI" id="CHEBI:57692"/>
    </ligand>
</feature>
<dbReference type="GO" id="GO:0044205">
    <property type="term" value="P:'de novo' UMP biosynthetic process"/>
    <property type="evidence" value="ECO:0007669"/>
    <property type="project" value="UniProtKB-UniRule"/>
</dbReference>
<keyword evidence="8 15" id="KW-0274">FAD</keyword>
<comment type="pathway">
    <text evidence="1 15">Pyrimidine metabolism; UMP biosynthesis via de novo pathway; orotate from (S)-dihydroorotate (NAD(+) route): step 1/1.</text>
</comment>
<dbReference type="InterPro" id="IPR012165">
    <property type="entry name" value="Cyt_c3_hydrogenase_gsu"/>
</dbReference>
<evidence type="ECO:0000256" key="8">
    <source>
        <dbReference type="ARBA" id="ARBA00022827"/>
    </source>
</evidence>
<proteinExistence type="inferred from homology"/>
<comment type="subunit">
    <text evidence="3 15">Heterotetramer of 2 PyrK and 2 PyrD type B subunits.</text>
</comment>
<dbReference type="FunFam" id="2.10.240.10:FF:000001">
    <property type="entry name" value="Dihydroorotate dehydrogenase B (NAD(+)), electron transfer subunit"/>
    <property type="match status" value="1"/>
</dbReference>
<evidence type="ECO:0000256" key="5">
    <source>
        <dbReference type="ARBA" id="ARBA00022630"/>
    </source>
</evidence>
<evidence type="ECO:0000256" key="1">
    <source>
        <dbReference type="ARBA" id="ARBA00004715"/>
    </source>
</evidence>
<dbReference type="SUPFAM" id="SSF63380">
    <property type="entry name" value="Riboflavin synthase domain-like"/>
    <property type="match status" value="1"/>
</dbReference>
<dbReference type="GO" id="GO:0050660">
    <property type="term" value="F:flavin adenine dinucleotide binding"/>
    <property type="evidence" value="ECO:0007669"/>
    <property type="project" value="InterPro"/>
</dbReference>
<evidence type="ECO:0000256" key="14">
    <source>
        <dbReference type="ARBA" id="ARBA00082223"/>
    </source>
</evidence>
<dbReference type="InterPro" id="IPR039261">
    <property type="entry name" value="FNR_nucleotide-bd"/>
</dbReference>
<keyword evidence="5 15" id="KW-0285">Flavoprotein</keyword>
<dbReference type="Gene3D" id="2.10.240.10">
    <property type="entry name" value="Dihydroorotate dehydrogenase, electron transfer subunit"/>
    <property type="match status" value="1"/>
</dbReference>
<dbReference type="GO" id="GO:0016491">
    <property type="term" value="F:oxidoreductase activity"/>
    <property type="evidence" value="ECO:0007669"/>
    <property type="project" value="InterPro"/>
</dbReference>
<dbReference type="Gene3D" id="2.40.30.10">
    <property type="entry name" value="Translation factors"/>
    <property type="match status" value="1"/>
</dbReference>
<dbReference type="InterPro" id="IPR001433">
    <property type="entry name" value="OxRdtase_FAD/NAD-bd"/>
</dbReference>
<dbReference type="NCBIfam" id="NF000799">
    <property type="entry name" value="PRK00054.1-4"/>
    <property type="match status" value="1"/>
</dbReference>
<keyword evidence="7 15" id="KW-0479">Metal-binding</keyword>
<dbReference type="InterPro" id="IPR017938">
    <property type="entry name" value="Riboflavin_synthase-like_b-brl"/>
</dbReference>
<dbReference type="PROSITE" id="PS51384">
    <property type="entry name" value="FAD_FR"/>
    <property type="match status" value="1"/>
</dbReference>
<dbReference type="Gene3D" id="3.40.50.80">
    <property type="entry name" value="Nucleotide-binding domain of ferredoxin-NADP reductase (FNR) module"/>
    <property type="match status" value="1"/>
</dbReference>
<comment type="cofactor">
    <cofactor evidence="15 16">
        <name>FAD</name>
        <dbReference type="ChEBI" id="CHEBI:57692"/>
    </cofactor>
    <text evidence="15 16">Binds 1 FAD per subunit.</text>
</comment>
<dbReference type="Proteomes" id="UP000595038">
    <property type="component" value="Chromosome"/>
</dbReference>
<evidence type="ECO:0000313" key="20">
    <source>
        <dbReference type="EMBL" id="TWL25636.1"/>
    </source>
</evidence>
<dbReference type="GO" id="GO:0046872">
    <property type="term" value="F:metal ion binding"/>
    <property type="evidence" value="ECO:0007669"/>
    <property type="project" value="UniProtKB-KW"/>
</dbReference>
<evidence type="ECO:0000256" key="7">
    <source>
        <dbReference type="ARBA" id="ARBA00022723"/>
    </source>
</evidence>
<feature type="domain" description="FAD-binding FR-type" evidence="18">
    <location>
        <begin position="1"/>
        <end position="101"/>
    </location>
</feature>
<dbReference type="HAMAP" id="MF_01211">
    <property type="entry name" value="DHODB_Fe_S_bind"/>
    <property type="match status" value="1"/>
</dbReference>
<reference evidence="20 21" key="1">
    <citation type="submission" date="2019-06" db="EMBL/GenBank/DDBJ databases">
        <title>Genome sequence analysis of &gt;100 Bacillus licheniformis strains suggests intrinsic resistance to this species.</title>
        <authorList>
            <person name="Wels M."/>
            <person name="Siezen R.J."/>
            <person name="Johansen E."/>
            <person name="Stuer-Lauridsen B."/>
            <person name="Bjerre K."/>
            <person name="Nielsen B.K.K."/>
        </authorList>
    </citation>
    <scope>NUCLEOTIDE SEQUENCE [LARGE SCALE GENOMIC DNA]</scope>
    <source>
        <strain evidence="20 21">BAC-16736</strain>
    </source>
</reference>
<dbReference type="SUPFAM" id="SSF52343">
    <property type="entry name" value="Ferredoxin reductase-like, C-terminal NADP-linked domain"/>
    <property type="match status" value="1"/>
</dbReference>
<evidence type="ECO:0000256" key="4">
    <source>
        <dbReference type="ARBA" id="ARBA00022448"/>
    </source>
</evidence>
<evidence type="ECO:0000256" key="9">
    <source>
        <dbReference type="ARBA" id="ARBA00022975"/>
    </source>
</evidence>